<comment type="caution">
    <text evidence="2">The sequence shown here is derived from an EMBL/GenBank/DDBJ whole genome shotgun (WGS) entry which is preliminary data.</text>
</comment>
<dbReference type="EMBL" id="JACJTU010000016">
    <property type="protein sequence ID" value="MBD2735818.1"/>
    <property type="molecule type" value="Genomic_DNA"/>
</dbReference>
<dbReference type="RefSeq" id="WP_190956482.1">
    <property type="nucleotide sequence ID" value="NZ_JACJTU010000016.1"/>
</dbReference>
<evidence type="ECO:0000313" key="3">
    <source>
        <dbReference type="Proteomes" id="UP000637383"/>
    </source>
</evidence>
<feature type="compositionally biased region" description="Basic and acidic residues" evidence="1">
    <location>
        <begin position="32"/>
        <end position="46"/>
    </location>
</feature>
<protein>
    <submittedName>
        <fullName evidence="2">Uncharacterized protein</fullName>
    </submittedName>
</protein>
<dbReference type="Proteomes" id="UP000637383">
    <property type="component" value="Unassembled WGS sequence"/>
</dbReference>
<feature type="region of interest" description="Disordered" evidence="1">
    <location>
        <begin position="21"/>
        <end position="46"/>
    </location>
</feature>
<proteinExistence type="predicted"/>
<reference evidence="2 3" key="1">
    <citation type="journal article" date="2020" name="ISME J.">
        <title>Comparative genomics reveals insights into cyanobacterial evolution and habitat adaptation.</title>
        <authorList>
            <person name="Chen M.Y."/>
            <person name="Teng W.K."/>
            <person name="Zhao L."/>
            <person name="Hu C.X."/>
            <person name="Zhou Y.K."/>
            <person name="Han B.P."/>
            <person name="Song L.R."/>
            <person name="Shu W.S."/>
        </authorList>
    </citation>
    <scope>NUCLEOTIDE SEQUENCE [LARGE SCALE GENOMIC DNA]</scope>
    <source>
        <strain evidence="2 3">FACHB-159</strain>
    </source>
</reference>
<accession>A0ABR8KCD0</accession>
<sequence length="46" mass="5023">MNKAPLSLIKKGESMKLANAGLNIDSEDYSSDDGKLDNEMSEKCQC</sequence>
<evidence type="ECO:0000256" key="1">
    <source>
        <dbReference type="SAM" id="MobiDB-lite"/>
    </source>
</evidence>
<evidence type="ECO:0000313" key="2">
    <source>
        <dbReference type="EMBL" id="MBD2735818.1"/>
    </source>
</evidence>
<keyword evidence="3" id="KW-1185">Reference proteome</keyword>
<name>A0ABR8KCD0_9NOSO</name>
<organism evidence="2 3">
    <name type="scientific">Nostoc paludosum FACHB-159</name>
    <dbReference type="NCBI Taxonomy" id="2692908"/>
    <lineage>
        <taxon>Bacteria</taxon>
        <taxon>Bacillati</taxon>
        <taxon>Cyanobacteriota</taxon>
        <taxon>Cyanophyceae</taxon>
        <taxon>Nostocales</taxon>
        <taxon>Nostocaceae</taxon>
        <taxon>Nostoc</taxon>
    </lineage>
</organism>
<gene>
    <name evidence="2" type="ORF">H6H03_18290</name>
</gene>